<dbReference type="Pfam" id="PF12872">
    <property type="entry name" value="OST-HTH"/>
    <property type="match status" value="1"/>
</dbReference>
<protein>
    <submittedName>
        <fullName evidence="16">Plexin-A4-like</fullName>
    </submittedName>
</protein>
<dbReference type="InterPro" id="IPR016201">
    <property type="entry name" value="PSI"/>
</dbReference>
<dbReference type="SMART" id="SM00423">
    <property type="entry name" value="PSI"/>
    <property type="match status" value="3"/>
</dbReference>
<dbReference type="PANTHER" id="PTHR22625:SF44">
    <property type="entry name" value="PLEXIN-B"/>
    <property type="match status" value="1"/>
</dbReference>
<dbReference type="Gene3D" id="2.130.10.10">
    <property type="entry name" value="YVTN repeat-like/Quinoprotein amine dehydrogenase"/>
    <property type="match status" value="1"/>
</dbReference>
<evidence type="ECO:0000256" key="10">
    <source>
        <dbReference type="PROSITE-ProRule" id="PRU00352"/>
    </source>
</evidence>
<dbReference type="InterPro" id="IPR031148">
    <property type="entry name" value="Plexin"/>
</dbReference>
<evidence type="ECO:0000256" key="4">
    <source>
        <dbReference type="ARBA" id="ARBA00022729"/>
    </source>
</evidence>
<feature type="region of interest" description="Disordered" evidence="11">
    <location>
        <begin position="1628"/>
        <end position="1694"/>
    </location>
</feature>
<evidence type="ECO:0000256" key="3">
    <source>
        <dbReference type="ARBA" id="ARBA00022692"/>
    </source>
</evidence>
<reference evidence="16" key="1">
    <citation type="submission" date="2025-08" db="UniProtKB">
        <authorList>
            <consortium name="RefSeq"/>
        </authorList>
    </citation>
    <scope>IDENTIFICATION</scope>
    <source>
        <tissue evidence="16">Testes</tissue>
    </source>
</reference>
<evidence type="ECO:0000313" key="16">
    <source>
        <dbReference type="RefSeq" id="XP_006813744.1"/>
    </source>
</evidence>
<dbReference type="SUPFAM" id="SSF81296">
    <property type="entry name" value="E set domains"/>
    <property type="match status" value="4"/>
</dbReference>
<dbReference type="SUPFAM" id="SSF103575">
    <property type="entry name" value="Plexin repeat"/>
    <property type="match status" value="1"/>
</dbReference>
<dbReference type="CDD" id="cd11236">
    <property type="entry name" value="Sema_plexin_like"/>
    <property type="match status" value="1"/>
</dbReference>
<dbReference type="CDD" id="cd00603">
    <property type="entry name" value="IPT_PCSR"/>
    <property type="match status" value="1"/>
</dbReference>
<evidence type="ECO:0000313" key="15">
    <source>
        <dbReference type="Proteomes" id="UP000694865"/>
    </source>
</evidence>
<dbReference type="PANTHER" id="PTHR22625">
    <property type="entry name" value="PLEXIN"/>
    <property type="match status" value="1"/>
</dbReference>
<dbReference type="InterPro" id="IPR041966">
    <property type="entry name" value="LOTUS-like"/>
</dbReference>
<feature type="domain" description="Sema" evidence="13">
    <location>
        <begin position="103"/>
        <end position="409"/>
    </location>
</feature>
<feature type="compositionally biased region" description="Polar residues" evidence="11">
    <location>
        <begin position="1599"/>
        <end position="1610"/>
    </location>
</feature>
<comment type="subcellular location">
    <subcellularLocation>
        <location evidence="1">Cell membrane</location>
        <topology evidence="1">Single-pass type I membrane protein</topology>
    </subcellularLocation>
</comment>
<feature type="compositionally biased region" description="Polar residues" evidence="11">
    <location>
        <begin position="1657"/>
        <end position="1667"/>
    </location>
</feature>
<evidence type="ECO:0000256" key="9">
    <source>
        <dbReference type="ARBA" id="ARBA00023180"/>
    </source>
</evidence>
<keyword evidence="6 12" id="KW-1133">Transmembrane helix</keyword>
<dbReference type="Pfam" id="PF01437">
    <property type="entry name" value="PSI"/>
    <property type="match status" value="1"/>
</dbReference>
<feature type="transmembrane region" description="Helical" evidence="12">
    <location>
        <begin position="1444"/>
        <end position="1466"/>
    </location>
</feature>
<evidence type="ECO:0000259" key="14">
    <source>
        <dbReference type="PROSITE" id="PS51644"/>
    </source>
</evidence>
<evidence type="ECO:0000256" key="1">
    <source>
        <dbReference type="ARBA" id="ARBA00004251"/>
    </source>
</evidence>
<feature type="domain" description="HTH OST-type" evidence="14">
    <location>
        <begin position="4"/>
        <end position="78"/>
    </location>
</feature>
<accession>A0ABM0M153</accession>
<dbReference type="InterPro" id="IPR025605">
    <property type="entry name" value="OST-HTH/LOTUS_dom"/>
</dbReference>
<dbReference type="SMART" id="SM00429">
    <property type="entry name" value="IPT"/>
    <property type="match status" value="3"/>
</dbReference>
<dbReference type="PROSITE" id="PS51644">
    <property type="entry name" value="HTH_OST"/>
    <property type="match status" value="1"/>
</dbReference>
<evidence type="ECO:0000256" key="6">
    <source>
        <dbReference type="ARBA" id="ARBA00022989"/>
    </source>
</evidence>
<evidence type="ECO:0000256" key="11">
    <source>
        <dbReference type="SAM" id="MobiDB-lite"/>
    </source>
</evidence>
<feature type="transmembrane region" description="Helical" evidence="12">
    <location>
        <begin position="1229"/>
        <end position="1254"/>
    </location>
</feature>
<keyword evidence="8" id="KW-1015">Disulfide bond</keyword>
<evidence type="ECO:0000256" key="12">
    <source>
        <dbReference type="SAM" id="Phobius"/>
    </source>
</evidence>
<dbReference type="InterPro" id="IPR041362">
    <property type="entry name" value="TIG2_plexin"/>
</dbReference>
<gene>
    <name evidence="16" type="primary">LOC100373309</name>
</gene>
<keyword evidence="15" id="KW-1185">Reference proteome</keyword>
<keyword evidence="9" id="KW-0325">Glycoprotein</keyword>
<dbReference type="PROSITE" id="PS51004">
    <property type="entry name" value="SEMA"/>
    <property type="match status" value="1"/>
</dbReference>
<dbReference type="Proteomes" id="UP000694865">
    <property type="component" value="Unplaced"/>
</dbReference>
<dbReference type="InterPro" id="IPR013783">
    <property type="entry name" value="Ig-like_fold"/>
</dbReference>
<evidence type="ECO:0000256" key="2">
    <source>
        <dbReference type="ARBA" id="ARBA00010297"/>
    </source>
</evidence>
<dbReference type="InterPro" id="IPR014756">
    <property type="entry name" value="Ig_E-set"/>
</dbReference>
<organism evidence="15 16">
    <name type="scientific">Saccoglossus kowalevskii</name>
    <name type="common">Acorn worm</name>
    <dbReference type="NCBI Taxonomy" id="10224"/>
    <lineage>
        <taxon>Eukaryota</taxon>
        <taxon>Metazoa</taxon>
        <taxon>Hemichordata</taxon>
        <taxon>Enteropneusta</taxon>
        <taxon>Harrimaniidae</taxon>
        <taxon>Saccoglossus</taxon>
    </lineage>
</organism>
<dbReference type="Gene3D" id="2.60.40.10">
    <property type="entry name" value="Immunoglobulins"/>
    <property type="match status" value="5"/>
</dbReference>
<dbReference type="InterPro" id="IPR015943">
    <property type="entry name" value="WD40/YVTN_repeat-like_dom_sf"/>
</dbReference>
<dbReference type="InterPro" id="IPR002165">
    <property type="entry name" value="Plexin_repeat"/>
</dbReference>
<dbReference type="SMART" id="SM00630">
    <property type="entry name" value="Sema"/>
    <property type="match status" value="1"/>
</dbReference>
<dbReference type="RefSeq" id="XP_006813744.1">
    <property type="nucleotide sequence ID" value="XM_006813681.1"/>
</dbReference>
<dbReference type="InterPro" id="IPR002909">
    <property type="entry name" value="IPT_dom"/>
</dbReference>
<feature type="region of interest" description="Disordered" evidence="11">
    <location>
        <begin position="1542"/>
        <end position="1567"/>
    </location>
</feature>
<dbReference type="Pfam" id="PF01833">
    <property type="entry name" value="TIG"/>
    <property type="match status" value="3"/>
</dbReference>
<proteinExistence type="inferred from homology"/>
<sequence>MPGKVPDVDKTLARAVLLSSKDPTPLGEFRPHYKTLVGRYFQYRQMGFSTLLDCLKSIPDVVRIEHSLHDGILLYGVNNEKTDDLSLTTEHHDKQEDSDYKMRDQLSASKCGLYSICIPSMNHDKLRINFLRRNDTYIMGDVYVGGGNYVYRLDSDLQLIYNITTKPDDGTDNYNKILSINYDYNNLITCGSYRGVCQIRDLSDLSVLNDSVTWVAAPTKEDSTVGFVAPGYDNKPNLYVGTPRRGNAYPGDQAVSGRQLDELLFHSARSWEWECAVDMYWFYENSVIYVTGFSYHRFSYFLTVQRLSRNDNTYISRIVRVCQERNDYYYDSYTEVTLQCEGSDSTLYNLLQAADVMRPASDLATSLSLEDDEHVLFAVFGKGRTPWSLTPLQHSVICIYKMTDIEQAFIDAISGCITQGGDEYQLDHIFESRCYTWDNGGNIPVHFHSYYCNQYDNVILPDPVRVYNDTKFDAYSRYLYVLVEYNVYKLEVQNCKQYTTCRECFEAMDPYCGWCTLERRCSLYNECPFSNIRSRWLSVFSDERCVNITEIEPADSVPKSVHNQITLHVSELPDERNYIPAYECNFGNTSITPANQSGQTLTCETPLTNQRPDIPEGCTNCVSSNWACDWCVYENICTHASDTCMKDSYSSIVVGEHNKFSSRDIRGWSSCPHLEQQDGEVLIHVDEATPIVISAANVPKGNPGFQCVLKGIGFEDYVAATRYNESTVLCHAKQYNYDTNVQEVNVSLTVQWNNNYKIDDIYGYTVTLYDCRIDRKDCSGCLSTITTREELQCGWCVSDSSCQISSHCNRHWWSQDVTENCDDPIISEIYPSSGPYEGDTDIIINGSNLGKMFSLVKSVTVGGRSCTVIQERYRVSRSIECTTQSGDIDYSGEISITVIGNDGKTQTGTSGHVVKFTWRKQRVVGFFPTFGPKAGGTRILISGQYMDAGRNITADIGGSVCSVDREEVNETNIICTSSSHQVTSSASFTVYFDGSARPVTLINYKYLENPVIKNIFPLSSMFSGGRRIVVYGEYFLSVQEPRLVISMGDKKYISKPCDMNSNSGMICFTPCISCLSSPSELSSEVTSRLQKTVCGDACEYATIGFLMDGVEELRELPNYDFKLHEDPEYFPFDGGDSVKRFIGAQLTIQGKNLNFASTREEIEIYIGTETCNVISLADNQVNCIPPVSQPKGVNVNGTATFNDLPEVRVFVGNLEFRIGYIQYPTTETYTAIIVSISVIVLVLFLLIVVVCVVYERAHRKEQKTIKQLRAKFLSLDFNLEPTSTSPEGTDNVDELETDVDNDIHGTDHSDNDVHTKCTSSYEDVQPFTTGVYQSLHIPVSTNPVVMPSSEVPPIAQSNLNDDIVETYVDNVTNDGHNEEVNKTNTSVYESMQPFATSDYQALHTHMANINNDEEATISHYQALELQKSNIYESILLVRESYTSMIASITVVAFVLFVLIVAVIVIYECAHRKRWRKMKLLQTQFINLDFLKFDTAIHEVAHDTSVHEVQRTAPTNPTTGAYESVQPFTASEYQCLNKSCSTKDGTPDTSVGEDSTTPTNSTTGAYESVQPFTGSEYQCLNKSCSTKDGTPDTSVGEDPTTPTNPTTGAYESVQPFTASEYQCLNKSCSTKDGTPDTSVGDDPTTTTNPTTGAYESVQPFTASEYQSLHKSRSSKQDETLSAGEDPSTATIRQEQ</sequence>
<feature type="region of interest" description="Disordered" evidence="11">
    <location>
        <begin position="1584"/>
        <end position="1610"/>
    </location>
</feature>
<evidence type="ECO:0000256" key="8">
    <source>
        <dbReference type="ARBA" id="ARBA00023157"/>
    </source>
</evidence>
<dbReference type="Pfam" id="PF18020">
    <property type="entry name" value="TIG_2"/>
    <property type="match status" value="1"/>
</dbReference>
<dbReference type="Gene3D" id="3.30.420.610">
    <property type="entry name" value="LOTUS domain-like"/>
    <property type="match status" value="1"/>
</dbReference>
<dbReference type="InterPro" id="IPR001627">
    <property type="entry name" value="Semap_dom"/>
</dbReference>
<dbReference type="Pfam" id="PF24479">
    <property type="entry name" value="PSI_PlexinA-B"/>
    <property type="match status" value="1"/>
</dbReference>
<dbReference type="InterPro" id="IPR036352">
    <property type="entry name" value="Semap_dom_sf"/>
</dbReference>
<keyword evidence="3 12" id="KW-0812">Transmembrane</keyword>
<name>A0ABM0M153_SACKO</name>
<comment type="caution">
    <text evidence="10">Lacks conserved residue(s) required for the propagation of feature annotation.</text>
</comment>
<evidence type="ECO:0000259" key="13">
    <source>
        <dbReference type="PROSITE" id="PS51004"/>
    </source>
</evidence>
<dbReference type="SUPFAM" id="SSF101912">
    <property type="entry name" value="Sema domain"/>
    <property type="match status" value="1"/>
</dbReference>
<keyword evidence="5" id="KW-0677">Repeat</keyword>
<comment type="similarity">
    <text evidence="2">Belongs to the plexin family.</text>
</comment>
<keyword evidence="7 12" id="KW-0472">Membrane</keyword>
<evidence type="ECO:0000256" key="7">
    <source>
        <dbReference type="ARBA" id="ARBA00023136"/>
    </source>
</evidence>
<dbReference type="GeneID" id="100373309"/>
<evidence type="ECO:0000256" key="5">
    <source>
        <dbReference type="ARBA" id="ARBA00022737"/>
    </source>
</evidence>
<keyword evidence="4" id="KW-0732">Signal</keyword>